<feature type="domain" description="Glycosyl transferase family 1" evidence="1">
    <location>
        <begin position="221"/>
        <end position="387"/>
    </location>
</feature>
<proteinExistence type="predicted"/>
<dbReference type="Gene3D" id="3.40.50.2000">
    <property type="entry name" value="Glycogen Phosphorylase B"/>
    <property type="match status" value="2"/>
</dbReference>
<comment type="caution">
    <text evidence="3">The sequence shown here is derived from an EMBL/GenBank/DDBJ whole genome shotgun (WGS) entry which is preliminary data.</text>
</comment>
<accession>A0A1V3NES1</accession>
<dbReference type="SUPFAM" id="SSF53756">
    <property type="entry name" value="UDP-Glycosyltransferase/glycogen phosphorylase"/>
    <property type="match status" value="1"/>
</dbReference>
<sequence length="422" mass="47413">MATRNKAPSSGRRTRVLMTTSTLPRWEGDTEPRFVLDLARSLLPKVDVELLAPHTAGAAVQETLEGIAVRRYRYWIPRWQSASYQGGMMQRLRQNRWRTLQIPFFFMAQIWTIARRLRQENPVDVIHAHWLLPQGLAAVLARRLARRPEVRIVCTSHGGDLYGLRGRLMARIKRWIISQCDEITVVSHAMSQAIKALQPHSNPTIIPMGTDLEARFTPDPNNSLRDPNHLIVVGRLVEKKGIRFLLEALALCDSVGRPTLDVVGHGPLRAELESLSIHLGLENYVRFLGACPHDELPQHYRRAAIAVFPFIEADDGDQEGFGLVMVEAIGCGCTVLASDLPAVRDVLPTADIGLRVPPEDPEELVKAILDLIRNPATSRRLAKNARAYALSHFSWRIIGDRYRRLLSEPSDVGHDPDDALSH</sequence>
<dbReference type="GO" id="GO:0016757">
    <property type="term" value="F:glycosyltransferase activity"/>
    <property type="evidence" value="ECO:0007669"/>
    <property type="project" value="InterPro"/>
</dbReference>
<name>A0A1V3NES1_9GAMM</name>
<dbReference type="Pfam" id="PF00534">
    <property type="entry name" value="Glycos_transf_1"/>
    <property type="match status" value="1"/>
</dbReference>
<keyword evidence="3" id="KW-0808">Transferase</keyword>
<dbReference type="STRING" id="108003.B1C78_10740"/>
<dbReference type="AlphaFoldDB" id="A0A1V3NES1"/>
<keyword evidence="4" id="KW-1185">Reference proteome</keyword>
<dbReference type="InterPro" id="IPR001296">
    <property type="entry name" value="Glyco_trans_1"/>
</dbReference>
<dbReference type="PANTHER" id="PTHR45947">
    <property type="entry name" value="SULFOQUINOVOSYL TRANSFERASE SQD2"/>
    <property type="match status" value="1"/>
</dbReference>
<gene>
    <name evidence="3" type="ORF">B1C78_10740</name>
</gene>
<dbReference type="Proteomes" id="UP000189462">
    <property type="component" value="Unassembled WGS sequence"/>
</dbReference>
<feature type="domain" description="Glycosyltransferase subfamily 4-like N-terminal" evidence="2">
    <location>
        <begin position="33"/>
        <end position="213"/>
    </location>
</feature>
<evidence type="ECO:0000313" key="3">
    <source>
        <dbReference type="EMBL" id="OOG23597.1"/>
    </source>
</evidence>
<evidence type="ECO:0000259" key="2">
    <source>
        <dbReference type="Pfam" id="PF13439"/>
    </source>
</evidence>
<dbReference type="EMBL" id="MVBK01000060">
    <property type="protein sequence ID" value="OOG23597.1"/>
    <property type="molecule type" value="Genomic_DNA"/>
</dbReference>
<evidence type="ECO:0000313" key="4">
    <source>
        <dbReference type="Proteomes" id="UP000189462"/>
    </source>
</evidence>
<dbReference type="RefSeq" id="WP_077279153.1">
    <property type="nucleotide sequence ID" value="NZ_MVBK01000060.1"/>
</dbReference>
<dbReference type="InterPro" id="IPR050194">
    <property type="entry name" value="Glycosyltransferase_grp1"/>
</dbReference>
<organism evidence="3 4">
    <name type="scientific">Thioalkalivibrio denitrificans</name>
    <dbReference type="NCBI Taxonomy" id="108003"/>
    <lineage>
        <taxon>Bacteria</taxon>
        <taxon>Pseudomonadati</taxon>
        <taxon>Pseudomonadota</taxon>
        <taxon>Gammaproteobacteria</taxon>
        <taxon>Chromatiales</taxon>
        <taxon>Ectothiorhodospiraceae</taxon>
        <taxon>Thioalkalivibrio</taxon>
    </lineage>
</organism>
<dbReference type="CDD" id="cd03801">
    <property type="entry name" value="GT4_PimA-like"/>
    <property type="match status" value="1"/>
</dbReference>
<protein>
    <submittedName>
        <fullName evidence="3">Glycosyl transferase group 1</fullName>
    </submittedName>
</protein>
<dbReference type="PANTHER" id="PTHR45947:SF3">
    <property type="entry name" value="SULFOQUINOVOSYL TRANSFERASE SQD2"/>
    <property type="match status" value="1"/>
</dbReference>
<reference evidence="3 4" key="1">
    <citation type="submission" date="2017-02" db="EMBL/GenBank/DDBJ databases">
        <title>Genomic diversity within the haloalkaliphilic genus Thioalkalivibrio.</title>
        <authorList>
            <person name="Ahn A.-C."/>
            <person name="Meier-Kolthoff J."/>
            <person name="Overmars L."/>
            <person name="Richter M."/>
            <person name="Woyke T."/>
            <person name="Sorokin D.Y."/>
            <person name="Muyzer G."/>
        </authorList>
    </citation>
    <scope>NUCLEOTIDE SEQUENCE [LARGE SCALE GENOMIC DNA]</scope>
    <source>
        <strain evidence="3 4">ALJD</strain>
    </source>
</reference>
<evidence type="ECO:0000259" key="1">
    <source>
        <dbReference type="Pfam" id="PF00534"/>
    </source>
</evidence>
<dbReference type="Pfam" id="PF13439">
    <property type="entry name" value="Glyco_transf_4"/>
    <property type="match status" value="1"/>
</dbReference>
<dbReference type="InterPro" id="IPR028098">
    <property type="entry name" value="Glyco_trans_4-like_N"/>
</dbReference>